<evidence type="ECO:0008006" key="3">
    <source>
        <dbReference type="Google" id="ProtNLM"/>
    </source>
</evidence>
<gene>
    <name evidence="1" type="ORF">SAMN04489707_1001152</name>
</gene>
<evidence type="ECO:0000313" key="1">
    <source>
        <dbReference type="EMBL" id="SFU30813.1"/>
    </source>
</evidence>
<dbReference type="Proteomes" id="UP000183656">
    <property type="component" value="Unassembled WGS sequence"/>
</dbReference>
<dbReference type="EMBL" id="FPBX01000001">
    <property type="protein sequence ID" value="SFU30813.1"/>
    <property type="molecule type" value="Genomic_DNA"/>
</dbReference>
<evidence type="ECO:0000313" key="2">
    <source>
        <dbReference type="Proteomes" id="UP000183656"/>
    </source>
</evidence>
<keyword evidence="2" id="KW-1185">Reference proteome</keyword>
<dbReference type="STRING" id="343013.SAMN04489707_1001152"/>
<dbReference type="AlphaFoldDB" id="A0A1I7F3L0"/>
<accession>A0A1I7F3L0</accession>
<sequence length="143" mass="15923">MAVDPTLPPPRLEPCPWCGNPLEITWRKNNPRASCKTEGCFGFMRVAFALDDPQQVEAWNRRAAQAVPATLSDELVDELRELLQDAKRAMTELHLAAIPDESAEGVPAIIPPEAFRKFVDSHAMLCFCMHQRGHNPPEGARHG</sequence>
<organism evidence="1 2">
    <name type="scientific">Paenacidovorax caeni</name>
    <dbReference type="NCBI Taxonomy" id="343013"/>
    <lineage>
        <taxon>Bacteria</taxon>
        <taxon>Pseudomonadati</taxon>
        <taxon>Pseudomonadota</taxon>
        <taxon>Betaproteobacteria</taxon>
        <taxon>Burkholderiales</taxon>
        <taxon>Comamonadaceae</taxon>
        <taxon>Paenacidovorax</taxon>
    </lineage>
</organism>
<proteinExistence type="predicted"/>
<reference evidence="1 2" key="1">
    <citation type="submission" date="2016-10" db="EMBL/GenBank/DDBJ databases">
        <authorList>
            <person name="de Groot N.N."/>
        </authorList>
    </citation>
    <scope>NUCLEOTIDE SEQUENCE [LARGE SCALE GENOMIC DNA]</scope>
    <source>
        <strain evidence="1 2">R-24608</strain>
    </source>
</reference>
<name>A0A1I7F3L0_9BURK</name>
<protein>
    <recommendedName>
        <fullName evidence="3">Restriction alleviation protein Lar</fullName>
    </recommendedName>
</protein>